<gene>
    <name evidence="4" type="ORF">JOD17_000999</name>
</gene>
<protein>
    <recommendedName>
        <fullName evidence="3">Molybdopterin synthase sulfur carrier subunit</fullName>
    </recommendedName>
</protein>
<dbReference type="InterPro" id="IPR016155">
    <property type="entry name" value="Mopterin_synth/thiamin_S_b"/>
</dbReference>
<evidence type="ECO:0000256" key="2">
    <source>
        <dbReference type="ARBA" id="ARBA00024200"/>
    </source>
</evidence>
<evidence type="ECO:0000256" key="1">
    <source>
        <dbReference type="ARBA" id="ARBA00022741"/>
    </source>
</evidence>
<accession>A0ABS2P9B3</accession>
<dbReference type="SUPFAM" id="SSF54285">
    <property type="entry name" value="MoaD/ThiS"/>
    <property type="match status" value="1"/>
</dbReference>
<dbReference type="EMBL" id="JAFBEC010000002">
    <property type="protein sequence ID" value="MBM7631907.1"/>
    <property type="molecule type" value="Genomic_DNA"/>
</dbReference>
<sequence length="79" mass="8695">MVDVLFFAGMKEKIGQAQVNADIAGKTVREIKLWVEQTYTLPKGSLERTMIAVNEEFVEDTDYVKSGDTIAFIPPVSGG</sequence>
<organism evidence="4 5">
    <name type="scientific">Geomicrobium sediminis</name>
    <dbReference type="NCBI Taxonomy" id="1347788"/>
    <lineage>
        <taxon>Bacteria</taxon>
        <taxon>Bacillati</taxon>
        <taxon>Bacillota</taxon>
        <taxon>Bacilli</taxon>
        <taxon>Bacillales</taxon>
        <taxon>Geomicrobium</taxon>
    </lineage>
</organism>
<dbReference type="Gene3D" id="3.10.20.30">
    <property type="match status" value="1"/>
</dbReference>
<keyword evidence="1" id="KW-0547">Nucleotide-binding</keyword>
<dbReference type="InterPro" id="IPR044672">
    <property type="entry name" value="MOCS2A"/>
</dbReference>
<proteinExistence type="inferred from homology"/>
<dbReference type="RefSeq" id="WP_204695934.1">
    <property type="nucleotide sequence ID" value="NZ_JAFBEC010000002.1"/>
</dbReference>
<reference evidence="4 5" key="1">
    <citation type="submission" date="2021-01" db="EMBL/GenBank/DDBJ databases">
        <title>Genomic Encyclopedia of Type Strains, Phase IV (KMG-IV): sequencing the most valuable type-strain genomes for metagenomic binning, comparative biology and taxonomic classification.</title>
        <authorList>
            <person name="Goeker M."/>
        </authorList>
    </citation>
    <scope>NUCLEOTIDE SEQUENCE [LARGE SCALE GENOMIC DNA]</scope>
    <source>
        <strain evidence="4 5">DSM 25540</strain>
    </source>
</reference>
<keyword evidence="5" id="KW-1185">Reference proteome</keyword>
<dbReference type="CDD" id="cd00754">
    <property type="entry name" value="Ubl_MoaD"/>
    <property type="match status" value="1"/>
</dbReference>
<evidence type="ECO:0000313" key="4">
    <source>
        <dbReference type="EMBL" id="MBM7631907.1"/>
    </source>
</evidence>
<comment type="caution">
    <text evidence="4">The sequence shown here is derived from an EMBL/GenBank/DDBJ whole genome shotgun (WGS) entry which is preliminary data.</text>
</comment>
<evidence type="ECO:0000256" key="3">
    <source>
        <dbReference type="ARBA" id="ARBA00024247"/>
    </source>
</evidence>
<dbReference type="InterPro" id="IPR003749">
    <property type="entry name" value="ThiS/MoaD-like"/>
</dbReference>
<comment type="similarity">
    <text evidence="2">Belongs to the MoaD family.</text>
</comment>
<dbReference type="InterPro" id="IPR012675">
    <property type="entry name" value="Beta-grasp_dom_sf"/>
</dbReference>
<dbReference type="Proteomes" id="UP000741863">
    <property type="component" value="Unassembled WGS sequence"/>
</dbReference>
<name>A0ABS2P9B3_9BACL</name>
<dbReference type="PANTHER" id="PTHR33359:SF1">
    <property type="entry name" value="MOLYBDOPTERIN SYNTHASE SULFUR CARRIER SUBUNIT"/>
    <property type="match status" value="1"/>
</dbReference>
<dbReference type="NCBIfam" id="TIGR01682">
    <property type="entry name" value="moaD"/>
    <property type="match status" value="1"/>
</dbReference>
<evidence type="ECO:0000313" key="5">
    <source>
        <dbReference type="Proteomes" id="UP000741863"/>
    </source>
</evidence>
<dbReference type="PANTHER" id="PTHR33359">
    <property type="entry name" value="MOLYBDOPTERIN SYNTHASE SULFUR CARRIER SUBUNIT"/>
    <property type="match status" value="1"/>
</dbReference>
<dbReference type="Pfam" id="PF02597">
    <property type="entry name" value="ThiS"/>
    <property type="match status" value="1"/>
</dbReference>